<evidence type="ECO:0000313" key="2">
    <source>
        <dbReference type="EMBL" id="CAJ2514339.1"/>
    </source>
</evidence>
<organism evidence="2 3">
    <name type="scientific">Anthostomella pinea</name>
    <dbReference type="NCBI Taxonomy" id="933095"/>
    <lineage>
        <taxon>Eukaryota</taxon>
        <taxon>Fungi</taxon>
        <taxon>Dikarya</taxon>
        <taxon>Ascomycota</taxon>
        <taxon>Pezizomycotina</taxon>
        <taxon>Sordariomycetes</taxon>
        <taxon>Xylariomycetidae</taxon>
        <taxon>Xylariales</taxon>
        <taxon>Xylariaceae</taxon>
        <taxon>Anthostomella</taxon>
    </lineage>
</organism>
<gene>
    <name evidence="2" type="ORF">KHLLAP_LOCUS14807</name>
</gene>
<name>A0AAI8W0X7_9PEZI</name>
<dbReference type="Proteomes" id="UP001295740">
    <property type="component" value="Unassembled WGS sequence"/>
</dbReference>
<reference evidence="2" key="1">
    <citation type="submission" date="2023-10" db="EMBL/GenBank/DDBJ databases">
        <authorList>
            <person name="Hackl T."/>
        </authorList>
    </citation>
    <scope>NUCLEOTIDE SEQUENCE</scope>
</reference>
<evidence type="ECO:0000313" key="3">
    <source>
        <dbReference type="Proteomes" id="UP001295740"/>
    </source>
</evidence>
<sequence>MDDKRNAVDFLNANSKELKLEYVPNGKTQQSPLADPYADAYDIASRCREWTSFQSSSALLAHLMPGHFSTPWRGASLVWPERIAYTEKTVEMVYVQTLVRRINIVMNVLGRATTIIGTPGSFPSMAIDFEGAETTIKPDWLVVRGVSPEESPPDVPTLQNKHVCAVGDTKLLHPDSVTAERMAQDILPGTSTCHKAFIGQVVHYCINLGVRFGFVLTNTELVVMQVLTEDSNMRDRPVSTRSRALRVPSPASDIRLPGSDIYSSPQGRGIWQWRNFTDGDHDIPDAPLTPMHQQSLGFRARGARMSTPASDSVVEPEEESPAAARANRRPPAVFSSKAKNADSDMGHMQTTCLPFSSPSQSSPPAPSSLPLGLDSAYPSSSQPSLYAPERRDCEISNVLVRSFPMDYDTDNPASSNPYRALAVLVELATRGKEHGVSSLDSRKLWFD</sequence>
<dbReference type="AlphaFoldDB" id="A0AAI8W0X7"/>
<keyword evidence="3" id="KW-1185">Reference proteome</keyword>
<protein>
    <submittedName>
        <fullName evidence="2">Uu.00g024580.m01.CDS01</fullName>
    </submittedName>
</protein>
<proteinExistence type="predicted"/>
<comment type="caution">
    <text evidence="2">The sequence shown here is derived from an EMBL/GenBank/DDBJ whole genome shotgun (WGS) entry which is preliminary data.</text>
</comment>
<feature type="compositionally biased region" description="Low complexity" evidence="1">
    <location>
        <begin position="321"/>
        <end position="333"/>
    </location>
</feature>
<dbReference type="EMBL" id="CAUWAG010000020">
    <property type="protein sequence ID" value="CAJ2514339.1"/>
    <property type="molecule type" value="Genomic_DNA"/>
</dbReference>
<accession>A0AAI8W0X7</accession>
<feature type="region of interest" description="Disordered" evidence="1">
    <location>
        <begin position="302"/>
        <end position="387"/>
    </location>
</feature>
<evidence type="ECO:0000256" key="1">
    <source>
        <dbReference type="SAM" id="MobiDB-lite"/>
    </source>
</evidence>